<dbReference type="SUPFAM" id="SSF47090">
    <property type="entry name" value="PGBD-like"/>
    <property type="match status" value="1"/>
</dbReference>
<evidence type="ECO:0000256" key="6">
    <source>
        <dbReference type="ARBA" id="ARBA00022833"/>
    </source>
</evidence>
<dbReference type="InterPro" id="IPR033739">
    <property type="entry name" value="M10A_MMP"/>
</dbReference>
<dbReference type="Pfam" id="PF01471">
    <property type="entry name" value="PG_binding_1"/>
    <property type="match status" value="1"/>
</dbReference>
<evidence type="ECO:0000256" key="8">
    <source>
        <dbReference type="PIRSR" id="PIRSR621190-1"/>
    </source>
</evidence>
<feature type="binding site" evidence="9">
    <location>
        <position position="181"/>
    </location>
    <ligand>
        <name>Zn(2+)</name>
        <dbReference type="ChEBI" id="CHEBI:29105"/>
        <label>1</label>
    </ligand>
</feature>
<dbReference type="PRINTS" id="PR00138">
    <property type="entry name" value="MATRIXIN"/>
</dbReference>
<keyword evidence="13" id="KW-1185">Reference proteome</keyword>
<evidence type="ECO:0000259" key="11">
    <source>
        <dbReference type="SMART" id="SM00235"/>
    </source>
</evidence>
<dbReference type="Proteomes" id="UP001431783">
    <property type="component" value="Unassembled WGS sequence"/>
</dbReference>
<evidence type="ECO:0000256" key="3">
    <source>
        <dbReference type="ARBA" id="ARBA00022723"/>
    </source>
</evidence>
<evidence type="ECO:0000256" key="1">
    <source>
        <dbReference type="ARBA" id="ARBA00010370"/>
    </source>
</evidence>
<dbReference type="SMART" id="SM00235">
    <property type="entry name" value="ZnMc"/>
    <property type="match status" value="1"/>
</dbReference>
<feature type="binding site" evidence="9">
    <location>
        <position position="195"/>
    </location>
    <ligand>
        <name>Ca(2+)</name>
        <dbReference type="ChEBI" id="CHEBI:29108"/>
        <label>1</label>
    </ligand>
</feature>
<organism evidence="12 13">
    <name type="scientific">Henosepilachna vigintioctopunctata</name>
    <dbReference type="NCBI Taxonomy" id="420089"/>
    <lineage>
        <taxon>Eukaryota</taxon>
        <taxon>Metazoa</taxon>
        <taxon>Ecdysozoa</taxon>
        <taxon>Arthropoda</taxon>
        <taxon>Hexapoda</taxon>
        <taxon>Insecta</taxon>
        <taxon>Pterygota</taxon>
        <taxon>Neoptera</taxon>
        <taxon>Endopterygota</taxon>
        <taxon>Coleoptera</taxon>
        <taxon>Polyphaga</taxon>
        <taxon>Cucujiformia</taxon>
        <taxon>Coccinelloidea</taxon>
        <taxon>Coccinellidae</taxon>
        <taxon>Epilachninae</taxon>
        <taxon>Epilachnini</taxon>
        <taxon>Henosepilachna</taxon>
    </lineage>
</organism>
<sequence length="297" mass="34400">MSIFWILYFLSLYVKNSYSTSSKYNKALIYLSNYGYLDANDMKMDSSNKKPLKKGIKQFQSFMGLKPTGFLSRDTMKTMSMPRCGVKDKTGPVIKRFQKYSAGAGRWNMMLLRYKIVKYPEAMKKWDVDNTFEQAFNKWSEHSNIMFEAATYGKIDIEIKFVKGQHGDETPFTGPGNVVAHAFFPTSGGDIHFDDYETWTINSPKGTNLLQVAMHEIGHSLGLTHSDEFEAVMCPITKRYTPGYGLHQDDIRAIQDLYGKKNKSMPAPTPSPYPPETDWENWWYQIPYSRAYYWSYY</sequence>
<dbReference type="Pfam" id="PF00413">
    <property type="entry name" value="Peptidase_M10"/>
    <property type="match status" value="1"/>
</dbReference>
<dbReference type="InterPro" id="IPR001818">
    <property type="entry name" value="Pept_M10_metallopeptidase"/>
</dbReference>
<feature type="domain" description="Peptidase metallopeptidase" evidence="11">
    <location>
        <begin position="103"/>
        <end position="260"/>
    </location>
</feature>
<dbReference type="PANTHER" id="PTHR10201:SF291">
    <property type="entry name" value="MATRIX METALLOPROTEINASE 1, ISOFORM C-RELATED"/>
    <property type="match status" value="1"/>
</dbReference>
<keyword evidence="4 10" id="KW-0732">Signal</keyword>
<keyword evidence="6 9" id="KW-0862">Zinc</keyword>
<evidence type="ECO:0000256" key="5">
    <source>
        <dbReference type="ARBA" id="ARBA00022801"/>
    </source>
</evidence>
<dbReference type="GO" id="GO:0004222">
    <property type="term" value="F:metalloendopeptidase activity"/>
    <property type="evidence" value="ECO:0007669"/>
    <property type="project" value="InterPro"/>
</dbReference>
<feature type="chain" id="PRO_5043430258" description="Peptidase metallopeptidase domain-containing protein" evidence="10">
    <location>
        <begin position="20"/>
        <end position="297"/>
    </location>
</feature>
<protein>
    <recommendedName>
        <fullName evidence="11">Peptidase metallopeptidase domain-containing protein</fullName>
    </recommendedName>
</protein>
<dbReference type="GO" id="GO:0030574">
    <property type="term" value="P:collagen catabolic process"/>
    <property type="evidence" value="ECO:0007669"/>
    <property type="project" value="TreeGrafter"/>
</dbReference>
<dbReference type="CDD" id="cd04278">
    <property type="entry name" value="ZnMc_MMP"/>
    <property type="match status" value="1"/>
</dbReference>
<keyword evidence="2" id="KW-0645">Protease</keyword>
<dbReference type="EMBL" id="JARQZJ010000062">
    <property type="protein sequence ID" value="KAK9879749.1"/>
    <property type="molecule type" value="Genomic_DNA"/>
</dbReference>
<dbReference type="InterPro" id="IPR006026">
    <property type="entry name" value="Peptidase_Metallo"/>
</dbReference>
<feature type="signal peptide" evidence="10">
    <location>
        <begin position="1"/>
        <end position="19"/>
    </location>
</feature>
<dbReference type="InterPro" id="IPR002477">
    <property type="entry name" value="Peptidoglycan-bd-like"/>
</dbReference>
<dbReference type="GO" id="GO:0005615">
    <property type="term" value="C:extracellular space"/>
    <property type="evidence" value="ECO:0007669"/>
    <property type="project" value="TreeGrafter"/>
</dbReference>
<evidence type="ECO:0000256" key="4">
    <source>
        <dbReference type="ARBA" id="ARBA00022729"/>
    </source>
</evidence>
<dbReference type="AlphaFoldDB" id="A0AAW1UK33"/>
<name>A0AAW1UK33_9CUCU</name>
<feature type="binding site" evidence="9">
    <location>
        <position position="174"/>
    </location>
    <ligand>
        <name>Ca(2+)</name>
        <dbReference type="ChEBI" id="CHEBI:29108"/>
        <label>3</label>
    </ligand>
</feature>
<dbReference type="GO" id="GO:0030198">
    <property type="term" value="P:extracellular matrix organization"/>
    <property type="evidence" value="ECO:0007669"/>
    <property type="project" value="TreeGrafter"/>
</dbReference>
<keyword evidence="7" id="KW-0482">Metalloprotease</keyword>
<keyword evidence="3 9" id="KW-0479">Metal-binding</keyword>
<dbReference type="InterPro" id="IPR036365">
    <property type="entry name" value="PGBD-like_sf"/>
</dbReference>
<feature type="binding site" evidence="9">
    <location>
        <position position="219"/>
    </location>
    <ligand>
        <name>Zn(2+)</name>
        <dbReference type="ChEBI" id="CHEBI:29105"/>
        <label>2</label>
        <note>catalytic</note>
    </ligand>
</feature>
<feature type="binding site" evidence="9">
    <location>
        <position position="225"/>
    </location>
    <ligand>
        <name>Zn(2+)</name>
        <dbReference type="ChEBI" id="CHEBI:29105"/>
        <label>2</label>
        <note>catalytic</note>
    </ligand>
</feature>
<comment type="similarity">
    <text evidence="1">Belongs to the peptidase M10A family.</text>
</comment>
<dbReference type="GO" id="GO:0031012">
    <property type="term" value="C:extracellular matrix"/>
    <property type="evidence" value="ECO:0007669"/>
    <property type="project" value="InterPro"/>
</dbReference>
<keyword evidence="9" id="KW-0106">Calcium</keyword>
<feature type="binding site" evidence="9">
    <location>
        <position position="192"/>
    </location>
    <ligand>
        <name>Zn(2+)</name>
        <dbReference type="ChEBI" id="CHEBI:29105"/>
        <label>1</label>
    </ligand>
</feature>
<comment type="cofactor">
    <cofactor evidence="9">
        <name>Zn(2+)</name>
        <dbReference type="ChEBI" id="CHEBI:29105"/>
    </cofactor>
    <text evidence="9">Binds 2 Zn(2+) ions per subunit.</text>
</comment>
<evidence type="ECO:0000256" key="10">
    <source>
        <dbReference type="SAM" id="SignalP"/>
    </source>
</evidence>
<comment type="cofactor">
    <cofactor evidence="9">
        <name>Ca(2+)</name>
        <dbReference type="ChEBI" id="CHEBI:29108"/>
    </cofactor>
    <text evidence="9">Can bind about 5 Ca(2+) ions per subunit.</text>
</comment>
<evidence type="ECO:0000313" key="12">
    <source>
        <dbReference type="EMBL" id="KAK9879749.1"/>
    </source>
</evidence>
<feature type="binding site" evidence="9">
    <location>
        <position position="197"/>
    </location>
    <ligand>
        <name>Ca(2+)</name>
        <dbReference type="ChEBI" id="CHEBI:29108"/>
        <label>3</label>
    </ligand>
</feature>
<feature type="binding site" evidence="9">
    <location>
        <position position="215"/>
    </location>
    <ligand>
        <name>Zn(2+)</name>
        <dbReference type="ChEBI" id="CHEBI:29105"/>
        <label>2</label>
        <note>catalytic</note>
    </ligand>
</feature>
<feature type="binding site" evidence="9">
    <location>
        <position position="188"/>
    </location>
    <ligand>
        <name>Ca(2+)</name>
        <dbReference type="ChEBI" id="CHEBI:29108"/>
        <label>2</label>
    </ligand>
</feature>
<dbReference type="GO" id="GO:0008270">
    <property type="term" value="F:zinc ion binding"/>
    <property type="evidence" value="ECO:0007669"/>
    <property type="project" value="InterPro"/>
</dbReference>
<dbReference type="GO" id="GO:0006508">
    <property type="term" value="P:proteolysis"/>
    <property type="evidence" value="ECO:0007669"/>
    <property type="project" value="UniProtKB-KW"/>
</dbReference>
<feature type="binding site" evidence="9">
    <location>
        <position position="168"/>
    </location>
    <ligand>
        <name>Zn(2+)</name>
        <dbReference type="ChEBI" id="CHEBI:29105"/>
        <label>1</label>
    </ligand>
</feature>
<keyword evidence="5" id="KW-0378">Hydrolase</keyword>
<proteinExistence type="inferred from homology"/>
<dbReference type="InterPro" id="IPR021190">
    <property type="entry name" value="Pept_M10A"/>
</dbReference>
<evidence type="ECO:0000313" key="13">
    <source>
        <dbReference type="Proteomes" id="UP001431783"/>
    </source>
</evidence>
<comment type="caution">
    <text evidence="12">The sequence shown here is derived from an EMBL/GenBank/DDBJ whole genome shotgun (WGS) entry which is preliminary data.</text>
</comment>
<evidence type="ECO:0000256" key="7">
    <source>
        <dbReference type="ARBA" id="ARBA00023049"/>
    </source>
</evidence>
<feature type="binding site" evidence="9">
    <location>
        <position position="194"/>
    </location>
    <ligand>
        <name>Ca(2+)</name>
        <dbReference type="ChEBI" id="CHEBI:29108"/>
        <label>3</label>
    </ligand>
</feature>
<feature type="binding site" evidence="9">
    <location>
        <position position="233"/>
    </location>
    <ligand>
        <name>Zn(2+)</name>
        <dbReference type="ChEBI" id="CHEBI:29105"/>
        <label>2</label>
        <note>catalytic</note>
    </ligand>
</feature>
<feature type="active site" evidence="8">
    <location>
        <position position="216"/>
    </location>
</feature>
<dbReference type="SUPFAM" id="SSF55486">
    <property type="entry name" value="Metalloproteases ('zincins'), catalytic domain"/>
    <property type="match status" value="1"/>
</dbReference>
<feature type="binding site" evidence="9">
    <location>
        <position position="156"/>
    </location>
    <ligand>
        <name>Ca(2+)</name>
        <dbReference type="ChEBI" id="CHEBI:29108"/>
        <label>2</label>
    </ligand>
</feature>
<gene>
    <name evidence="12" type="ORF">WA026_006812</name>
</gene>
<feature type="binding site" evidence="9">
    <location>
        <position position="197"/>
    </location>
    <ligand>
        <name>Ca(2+)</name>
        <dbReference type="ChEBI" id="CHEBI:29108"/>
        <label>1</label>
    </ligand>
</feature>
<feature type="binding site" evidence="9">
    <location>
        <position position="190"/>
    </location>
    <ligand>
        <name>Ca(2+)</name>
        <dbReference type="ChEBI" id="CHEBI:29108"/>
        <label>2</label>
    </ligand>
</feature>
<reference evidence="12 13" key="1">
    <citation type="submission" date="2023-03" db="EMBL/GenBank/DDBJ databases">
        <title>Genome insight into feeding habits of ladybird beetles.</title>
        <authorList>
            <person name="Li H.-S."/>
            <person name="Huang Y.-H."/>
            <person name="Pang H."/>
        </authorList>
    </citation>
    <scope>NUCLEOTIDE SEQUENCE [LARGE SCALE GENOMIC DNA]</scope>
    <source>
        <strain evidence="12">SYSU_2023b</strain>
        <tissue evidence="12">Whole body</tissue>
    </source>
</reference>
<accession>A0AAW1UK33</accession>
<evidence type="ECO:0000256" key="9">
    <source>
        <dbReference type="PIRSR" id="PIRSR621190-2"/>
    </source>
</evidence>
<dbReference type="Gene3D" id="3.40.390.10">
    <property type="entry name" value="Collagenase (Catalytic Domain)"/>
    <property type="match status" value="1"/>
</dbReference>
<feature type="binding site" evidence="9">
    <location>
        <position position="166"/>
    </location>
    <ligand>
        <name>Zn(2+)</name>
        <dbReference type="ChEBI" id="CHEBI:29105"/>
        <label>1</label>
    </ligand>
</feature>
<dbReference type="PANTHER" id="PTHR10201">
    <property type="entry name" value="MATRIX METALLOPROTEINASE"/>
    <property type="match status" value="1"/>
</dbReference>
<feature type="binding site" description="in inhibited form" evidence="9">
    <location>
        <position position="84"/>
    </location>
    <ligand>
        <name>Zn(2+)</name>
        <dbReference type="ChEBI" id="CHEBI:29105"/>
        <label>2</label>
        <note>catalytic</note>
    </ligand>
</feature>
<dbReference type="InterPro" id="IPR024079">
    <property type="entry name" value="MetalloPept_cat_dom_sf"/>
</dbReference>
<evidence type="ECO:0000256" key="2">
    <source>
        <dbReference type="ARBA" id="ARBA00022670"/>
    </source>
</evidence>